<dbReference type="AlphaFoldDB" id="A0A0Q0L319"/>
<protein>
    <recommendedName>
        <fullName evidence="3">Lipid II-degrading bacteriocin</fullName>
    </recommendedName>
</protein>
<dbReference type="InterPro" id="IPR028056">
    <property type="entry name" value="Colicin_M"/>
</dbReference>
<evidence type="ECO:0008006" key="3">
    <source>
        <dbReference type="Google" id="ProtNLM"/>
    </source>
</evidence>
<evidence type="ECO:0000313" key="2">
    <source>
        <dbReference type="Proteomes" id="UP000282636"/>
    </source>
</evidence>
<dbReference type="Gene3D" id="3.30.450.400">
    <property type="entry name" value="Colicin M, catalytic domain"/>
    <property type="match status" value="1"/>
</dbReference>
<proteinExistence type="predicted"/>
<evidence type="ECO:0000313" key="1">
    <source>
        <dbReference type="EMBL" id="RMT64430.1"/>
    </source>
</evidence>
<dbReference type="RefSeq" id="WP_019333709.1">
    <property type="nucleotide sequence ID" value="NZ_BQUM01000002.1"/>
</dbReference>
<name>A0A0Q0L319_PSESX</name>
<organism evidence="1 2">
    <name type="scientific">Pseudomonas syringae pv. theae</name>
    <dbReference type="NCBI Taxonomy" id="103985"/>
    <lineage>
        <taxon>Bacteria</taxon>
        <taxon>Pseudomonadati</taxon>
        <taxon>Pseudomonadota</taxon>
        <taxon>Gammaproteobacteria</taxon>
        <taxon>Pseudomonadales</taxon>
        <taxon>Pseudomonadaceae</taxon>
        <taxon>Pseudomonas</taxon>
        <taxon>Pseudomonas syringae</taxon>
    </lineage>
</organism>
<accession>A0A0Q0L319</accession>
<dbReference type="Proteomes" id="UP000282636">
    <property type="component" value="Unassembled WGS sequence"/>
</dbReference>
<comment type="caution">
    <text evidence="1">The sequence shown here is derived from an EMBL/GenBank/DDBJ whole genome shotgun (WGS) entry which is preliminary data.</text>
</comment>
<reference evidence="1 2" key="1">
    <citation type="submission" date="2018-08" db="EMBL/GenBank/DDBJ databases">
        <title>Recombination of ecologically and evolutionarily significant loci maintains genetic cohesion in the Pseudomonas syringae species complex.</title>
        <authorList>
            <person name="Dillon M."/>
            <person name="Thakur S."/>
            <person name="Almeida R.N.D."/>
            <person name="Weir B.S."/>
            <person name="Guttman D.S."/>
        </authorList>
    </citation>
    <scope>NUCLEOTIDE SEQUENCE [LARGE SCALE GENOMIC DNA]</scope>
    <source>
        <strain evidence="1 2">ICMP 3934</strain>
    </source>
</reference>
<sequence>MPVELPPTYVYPDGGTPVTFGLDTGWSDEVAATPDYIRAIFAIQTAAEKMTLNGPAVWAAVSASNPITVMDEVCKGLSGQNLITVRTQLAMHCYAAFTMAQNPEAKGLGPYKMEAERNKTLATFYGQFLTVNSINWTDSFQAHSVDFYGTPMMPIVAIGYWLFGGGQDRNVHIGSLGLTMVATDFTPITDILNNAVNGAGTYQLQSAPFSYNTFNRAPLDLPAAGMIGRVSGNLTGVLTITADGGYSFSGSYTLIPDLYNADMSNRAWWQESLTTFLSSLGDAFGHTDYKINFLDSQSVEFTGNR</sequence>
<dbReference type="Pfam" id="PF14859">
    <property type="entry name" value="Colicin_M"/>
    <property type="match status" value="1"/>
</dbReference>
<dbReference type="GO" id="GO:0042742">
    <property type="term" value="P:defense response to bacterium"/>
    <property type="evidence" value="ECO:0007669"/>
    <property type="project" value="InterPro"/>
</dbReference>
<gene>
    <name evidence="1" type="ORF">ALP44_03544</name>
</gene>
<dbReference type="EMBL" id="RBTL01000232">
    <property type="protein sequence ID" value="RMT64430.1"/>
    <property type="molecule type" value="Genomic_DNA"/>
</dbReference>